<reference evidence="2" key="1">
    <citation type="submission" date="2023-05" db="EMBL/GenBank/DDBJ databases">
        <authorList>
            <person name="Huff M."/>
        </authorList>
    </citation>
    <scope>NUCLEOTIDE SEQUENCE</scope>
</reference>
<dbReference type="SUPFAM" id="SSF48484">
    <property type="entry name" value="Lipoxigenase"/>
    <property type="match status" value="1"/>
</dbReference>
<name>A0AAD1YSB0_9LAMI</name>
<dbReference type="GO" id="GO:0046872">
    <property type="term" value="F:metal ion binding"/>
    <property type="evidence" value="ECO:0007669"/>
    <property type="project" value="InterPro"/>
</dbReference>
<organism evidence="2 3">
    <name type="scientific">Fraxinus pennsylvanica</name>
    <dbReference type="NCBI Taxonomy" id="56036"/>
    <lineage>
        <taxon>Eukaryota</taxon>
        <taxon>Viridiplantae</taxon>
        <taxon>Streptophyta</taxon>
        <taxon>Embryophyta</taxon>
        <taxon>Tracheophyta</taxon>
        <taxon>Spermatophyta</taxon>
        <taxon>Magnoliopsida</taxon>
        <taxon>eudicotyledons</taxon>
        <taxon>Gunneridae</taxon>
        <taxon>Pentapetalae</taxon>
        <taxon>asterids</taxon>
        <taxon>lamiids</taxon>
        <taxon>Lamiales</taxon>
        <taxon>Oleaceae</taxon>
        <taxon>Oleeae</taxon>
        <taxon>Fraxinus</taxon>
    </lineage>
</organism>
<evidence type="ECO:0000259" key="1">
    <source>
        <dbReference type="PROSITE" id="PS51393"/>
    </source>
</evidence>
<dbReference type="InterPro" id="IPR013819">
    <property type="entry name" value="LipOase_C"/>
</dbReference>
<feature type="domain" description="Lipoxygenase" evidence="1">
    <location>
        <begin position="48"/>
        <end position="125"/>
    </location>
</feature>
<evidence type="ECO:0000313" key="3">
    <source>
        <dbReference type="Proteomes" id="UP000834106"/>
    </source>
</evidence>
<gene>
    <name evidence="2" type="ORF">FPE_LOCUS3783</name>
</gene>
<proteinExistence type="predicted"/>
<keyword evidence="3" id="KW-1185">Reference proteome</keyword>
<dbReference type="EMBL" id="OU503037">
    <property type="protein sequence ID" value="CAI9756353.1"/>
    <property type="molecule type" value="Genomic_DNA"/>
</dbReference>
<evidence type="ECO:0000313" key="2">
    <source>
        <dbReference type="EMBL" id="CAI9756353.1"/>
    </source>
</evidence>
<dbReference type="InterPro" id="IPR036226">
    <property type="entry name" value="LipOase_C_sf"/>
</dbReference>
<dbReference type="Proteomes" id="UP000834106">
    <property type="component" value="Chromosome 2"/>
</dbReference>
<dbReference type="PROSITE" id="PS51393">
    <property type="entry name" value="LIPOXYGENASE_3"/>
    <property type="match status" value="1"/>
</dbReference>
<accession>A0AAD1YSB0</accession>
<dbReference type="Gene3D" id="3.10.450.60">
    <property type="match status" value="1"/>
</dbReference>
<dbReference type="Pfam" id="PF00305">
    <property type="entry name" value="Lipoxygenase"/>
    <property type="match status" value="1"/>
</dbReference>
<protein>
    <recommendedName>
        <fullName evidence="1">Lipoxygenase domain-containing protein</fullName>
    </recommendedName>
</protein>
<dbReference type="GO" id="GO:0016702">
    <property type="term" value="F:oxidoreductase activity, acting on single donors with incorporation of molecular oxygen, incorporation of two atoms of oxygen"/>
    <property type="evidence" value="ECO:0007669"/>
    <property type="project" value="InterPro"/>
</dbReference>
<sequence length="125" mass="14450">MEGSNHSRECGQSSRRLRRTQSFHWNREVAAIPTVPSGLEGSIDTWFFVLDYHDILLVFIEKINILPERKADALKTIFCYNPNGVLSPMVIELSLPFHFLPHLLYQQARLYSWALCNDSLDLEIS</sequence>
<dbReference type="AlphaFoldDB" id="A0AAD1YSB0"/>